<dbReference type="InterPro" id="IPR051416">
    <property type="entry name" value="phD-YefM_TA_antitoxins"/>
</dbReference>
<dbReference type="Gene3D" id="3.40.1620.10">
    <property type="entry name" value="YefM-like domain"/>
    <property type="match status" value="1"/>
</dbReference>
<evidence type="ECO:0000313" key="4">
    <source>
        <dbReference type="Proteomes" id="UP000013063"/>
    </source>
</evidence>
<dbReference type="Pfam" id="PF02604">
    <property type="entry name" value="PhdYeFM_antitox"/>
    <property type="match status" value="1"/>
</dbReference>
<comment type="caution">
    <text evidence="3">The sequence shown here is derived from an EMBL/GenBank/DDBJ whole genome shotgun (WGS) entry which is preliminary data.</text>
</comment>
<dbReference type="PANTHER" id="PTHR35377:SF7">
    <property type="entry name" value="SSL1004 PROTEIN"/>
    <property type="match status" value="1"/>
</dbReference>
<evidence type="ECO:0000256" key="2">
    <source>
        <dbReference type="RuleBase" id="RU362080"/>
    </source>
</evidence>
<dbReference type="eggNOG" id="COG4118">
    <property type="taxonomic scope" value="Bacteria"/>
</dbReference>
<comment type="similarity">
    <text evidence="1 2">Belongs to the phD/YefM antitoxin family.</text>
</comment>
<name>R0E8T9_CAUVI</name>
<organism evidence="3 4">
    <name type="scientific">Caulobacter vibrioides OR37</name>
    <dbReference type="NCBI Taxonomy" id="1292034"/>
    <lineage>
        <taxon>Bacteria</taxon>
        <taxon>Pseudomonadati</taxon>
        <taxon>Pseudomonadota</taxon>
        <taxon>Alphaproteobacteria</taxon>
        <taxon>Caulobacterales</taxon>
        <taxon>Caulobacteraceae</taxon>
        <taxon>Caulobacter</taxon>
    </lineage>
</organism>
<proteinExistence type="inferred from homology"/>
<reference evidence="3 4" key="1">
    <citation type="journal article" date="2013" name="Genome Announc.">
        <title>Draft Genome Sequence for Caulobacter sp. Strain OR37, a Bacterium Tolerant to Heavy Metals.</title>
        <authorList>
            <person name="Utturkar S.M."/>
            <person name="Bollmann A."/>
            <person name="Brzoska R.M."/>
            <person name="Klingeman D.M."/>
            <person name="Epstein S.E."/>
            <person name="Palumbo A.V."/>
            <person name="Brown S.D."/>
        </authorList>
    </citation>
    <scope>NUCLEOTIDE SEQUENCE [LARGE SCALE GENOMIC DNA]</scope>
    <source>
        <strain evidence="3 4">OR37</strain>
    </source>
</reference>
<gene>
    <name evidence="3" type="ORF">OR37_02138</name>
</gene>
<keyword evidence="4" id="KW-1185">Reference proteome</keyword>
<evidence type="ECO:0000313" key="3">
    <source>
        <dbReference type="EMBL" id="ENZ81903.1"/>
    </source>
</evidence>
<dbReference type="EMBL" id="APMP01000011">
    <property type="protein sequence ID" value="ENZ81903.1"/>
    <property type="molecule type" value="Genomic_DNA"/>
</dbReference>
<dbReference type="AlphaFoldDB" id="R0E8T9"/>
<protein>
    <recommendedName>
        <fullName evidence="2">Antitoxin</fullName>
    </recommendedName>
</protein>
<comment type="function">
    <text evidence="2">Antitoxin component of a type II toxin-antitoxin (TA) system.</text>
</comment>
<dbReference type="SUPFAM" id="SSF143120">
    <property type="entry name" value="YefM-like"/>
    <property type="match status" value="1"/>
</dbReference>
<dbReference type="InterPro" id="IPR006442">
    <property type="entry name" value="Antitoxin_Phd/YefM"/>
</dbReference>
<evidence type="ECO:0000256" key="1">
    <source>
        <dbReference type="ARBA" id="ARBA00009981"/>
    </source>
</evidence>
<dbReference type="STRING" id="1292034.OR37_02138"/>
<dbReference type="Proteomes" id="UP000013063">
    <property type="component" value="Unassembled WGS sequence"/>
</dbReference>
<dbReference type="PATRIC" id="fig|1292034.3.peg.2122"/>
<dbReference type="RefSeq" id="WP_004619438.1">
    <property type="nucleotide sequence ID" value="NZ_APMP01000011.1"/>
</dbReference>
<dbReference type="OrthoDB" id="9800503at2"/>
<dbReference type="InterPro" id="IPR036165">
    <property type="entry name" value="YefM-like_sf"/>
</dbReference>
<sequence length="87" mass="9585">MTVVTVHYAKTNLSRLLAEVEAGGEVIIARGDKPVARLVAEPPTHPETPRPKRVFGSMKGRIAMDDSFFDPLPEEELTLWEGGPDDQ</sequence>
<accession>R0E8T9</accession>
<dbReference type="PANTHER" id="PTHR35377">
    <property type="entry name" value="ANTITOXIN VAPB49-RELATED-RELATED"/>
    <property type="match status" value="1"/>
</dbReference>